<gene>
    <name evidence="5" type="ORF">ESZ50_01845</name>
</gene>
<name>A0A6C2C9T3_9LACO</name>
<dbReference type="GO" id="GO:0005524">
    <property type="term" value="F:ATP binding"/>
    <property type="evidence" value="ECO:0007669"/>
    <property type="project" value="UniProtKB-KW"/>
</dbReference>
<evidence type="ECO:0000256" key="2">
    <source>
        <dbReference type="ARBA" id="ARBA00022741"/>
    </source>
</evidence>
<evidence type="ECO:0000256" key="1">
    <source>
        <dbReference type="ARBA" id="ARBA00022448"/>
    </source>
</evidence>
<sequence length="239" mass="26302">MTLVVENLAGGYGKESILHEISFKVDDGELVALVGLNGSGKSTTINHIIGLLSPKKGSITLNGATLQSDSAAYKAQITYVPEQPILYEELTLREHIDVTITAYQLDEELAWQRAERLVKIFRLDNKLNWFPVHFSKGMRQKVMLVMAFITDTPLLIIDEPFIGLDVLAVQDVLQLIAERKAAGGSILLTTHVLDTLAGLADRFVYLKAGKVAATGSTNDFARLVPELHQKGVEYENTIL</sequence>
<dbReference type="OrthoDB" id="9804819at2"/>
<dbReference type="RefSeq" id="WP_148621904.1">
    <property type="nucleotide sequence ID" value="NZ_SDGZ01000006.1"/>
</dbReference>
<keyword evidence="1" id="KW-0813">Transport</keyword>
<evidence type="ECO:0000313" key="6">
    <source>
        <dbReference type="Proteomes" id="UP000371977"/>
    </source>
</evidence>
<dbReference type="InterPro" id="IPR017871">
    <property type="entry name" value="ABC_transporter-like_CS"/>
</dbReference>
<dbReference type="Gene3D" id="3.40.50.300">
    <property type="entry name" value="P-loop containing nucleotide triphosphate hydrolases"/>
    <property type="match status" value="1"/>
</dbReference>
<comment type="caution">
    <text evidence="5">The sequence shown here is derived from an EMBL/GenBank/DDBJ whole genome shotgun (WGS) entry which is preliminary data.</text>
</comment>
<keyword evidence="6" id="KW-1185">Reference proteome</keyword>
<protein>
    <submittedName>
        <fullName evidence="5">ABC transporter ATP-binding protein</fullName>
    </submittedName>
</protein>
<dbReference type="SUPFAM" id="SSF52540">
    <property type="entry name" value="P-loop containing nucleoside triphosphate hydrolases"/>
    <property type="match status" value="1"/>
</dbReference>
<accession>A0A6C2C9T3</accession>
<dbReference type="GO" id="GO:0016887">
    <property type="term" value="F:ATP hydrolysis activity"/>
    <property type="evidence" value="ECO:0007669"/>
    <property type="project" value="InterPro"/>
</dbReference>
<dbReference type="CDD" id="cd03230">
    <property type="entry name" value="ABC_DR_subfamily_A"/>
    <property type="match status" value="1"/>
</dbReference>
<proteinExistence type="predicted"/>
<dbReference type="InterPro" id="IPR027417">
    <property type="entry name" value="P-loop_NTPase"/>
</dbReference>
<evidence type="ECO:0000259" key="4">
    <source>
        <dbReference type="PROSITE" id="PS50893"/>
    </source>
</evidence>
<reference evidence="5 6" key="1">
    <citation type="submission" date="2019-01" db="EMBL/GenBank/DDBJ databases">
        <title>Weissella sp. nov., a novel lactic acid bacterium isolated from animal feces.</title>
        <authorList>
            <person name="Wang L.-T."/>
        </authorList>
    </citation>
    <scope>NUCLEOTIDE SEQUENCE [LARGE SCALE GENOMIC DNA]</scope>
    <source>
        <strain evidence="5 6">8H-2</strain>
    </source>
</reference>
<dbReference type="EMBL" id="SDGZ01000006">
    <property type="protein sequence ID" value="TYC50704.1"/>
    <property type="molecule type" value="Genomic_DNA"/>
</dbReference>
<evidence type="ECO:0000256" key="3">
    <source>
        <dbReference type="ARBA" id="ARBA00022840"/>
    </source>
</evidence>
<dbReference type="InterPro" id="IPR003593">
    <property type="entry name" value="AAA+_ATPase"/>
</dbReference>
<organism evidence="5 6">
    <name type="scientific">Weissella muntiaci</name>
    <dbReference type="NCBI Taxonomy" id="2508881"/>
    <lineage>
        <taxon>Bacteria</taxon>
        <taxon>Bacillati</taxon>
        <taxon>Bacillota</taxon>
        <taxon>Bacilli</taxon>
        <taxon>Lactobacillales</taxon>
        <taxon>Lactobacillaceae</taxon>
        <taxon>Weissella</taxon>
    </lineage>
</organism>
<dbReference type="Proteomes" id="UP000371977">
    <property type="component" value="Unassembled WGS sequence"/>
</dbReference>
<dbReference type="PANTHER" id="PTHR42939">
    <property type="entry name" value="ABC TRANSPORTER ATP-BINDING PROTEIN ALBC-RELATED"/>
    <property type="match status" value="1"/>
</dbReference>
<evidence type="ECO:0000313" key="5">
    <source>
        <dbReference type="EMBL" id="TYC50704.1"/>
    </source>
</evidence>
<dbReference type="SMART" id="SM00382">
    <property type="entry name" value="AAA"/>
    <property type="match status" value="1"/>
</dbReference>
<dbReference type="AlphaFoldDB" id="A0A6C2C9T3"/>
<dbReference type="PANTHER" id="PTHR42939:SF5">
    <property type="entry name" value="ABC-TYPE TRANSPORTER ATP-BINDING PROTEIN ECSA"/>
    <property type="match status" value="1"/>
</dbReference>
<keyword evidence="3 5" id="KW-0067">ATP-binding</keyword>
<dbReference type="InterPro" id="IPR051782">
    <property type="entry name" value="ABC_Transporter_VariousFunc"/>
</dbReference>
<dbReference type="PROSITE" id="PS50893">
    <property type="entry name" value="ABC_TRANSPORTER_2"/>
    <property type="match status" value="1"/>
</dbReference>
<keyword evidence="2" id="KW-0547">Nucleotide-binding</keyword>
<dbReference type="PROSITE" id="PS00211">
    <property type="entry name" value="ABC_TRANSPORTER_1"/>
    <property type="match status" value="1"/>
</dbReference>
<feature type="domain" description="ABC transporter" evidence="4">
    <location>
        <begin position="3"/>
        <end position="233"/>
    </location>
</feature>
<dbReference type="Pfam" id="PF00005">
    <property type="entry name" value="ABC_tran"/>
    <property type="match status" value="1"/>
</dbReference>
<dbReference type="InterPro" id="IPR003439">
    <property type="entry name" value="ABC_transporter-like_ATP-bd"/>
</dbReference>